<name>A0A2T4BNM1_9HYPO</name>
<accession>A0A2T4BNM1</accession>
<dbReference type="Proteomes" id="UP000241546">
    <property type="component" value="Unassembled WGS sequence"/>
</dbReference>
<evidence type="ECO:0000313" key="2">
    <source>
        <dbReference type="EMBL" id="PTB70881.1"/>
    </source>
</evidence>
<gene>
    <name evidence="2" type="ORF">BBK36DRAFT_1137528</name>
</gene>
<dbReference type="EMBL" id="KZ680207">
    <property type="protein sequence ID" value="PTB70881.1"/>
    <property type="molecule type" value="Genomic_DNA"/>
</dbReference>
<dbReference type="GeneID" id="36601287"/>
<evidence type="ECO:0008006" key="4">
    <source>
        <dbReference type="Google" id="ProtNLM"/>
    </source>
</evidence>
<sequence>MTKRRRSLRKPHREMPMHQSPIKGTKVDAKTVCRNVSPRSDKDTRDEEMAVGTERAKFRIVYVDHAYDSVVWGQRKLRFESMFEMNISGSGAHAKSLFKKDSLGPMPQLGMGLRIVQPAQKMRPIGQEIRKALLDLGVIFDKLDSLGHDLFGNEMGMGKTKVSLSMIKCRAIQLEKDVTALPEDQRDVYLPTLIINPVSTIPSDH</sequence>
<organism evidence="2 3">
    <name type="scientific">Trichoderma citrinoviride</name>
    <dbReference type="NCBI Taxonomy" id="58853"/>
    <lineage>
        <taxon>Eukaryota</taxon>
        <taxon>Fungi</taxon>
        <taxon>Dikarya</taxon>
        <taxon>Ascomycota</taxon>
        <taxon>Pezizomycotina</taxon>
        <taxon>Sordariomycetes</taxon>
        <taxon>Hypocreomycetidae</taxon>
        <taxon>Hypocreales</taxon>
        <taxon>Hypocreaceae</taxon>
        <taxon>Trichoderma</taxon>
    </lineage>
</organism>
<reference evidence="3" key="1">
    <citation type="submission" date="2016-07" db="EMBL/GenBank/DDBJ databases">
        <title>Multiple horizontal gene transfer events from other fungi enriched the ability of initially mycotrophic Trichoderma (Ascomycota) to feed on dead plant biomass.</title>
        <authorList>
            <consortium name="DOE Joint Genome Institute"/>
            <person name="Atanasova L."/>
            <person name="Chenthamara K."/>
            <person name="Zhang J."/>
            <person name="Grujic M."/>
            <person name="Henrissat B."/>
            <person name="Kuo A."/>
            <person name="Aerts A."/>
            <person name="Salamov A."/>
            <person name="Lipzen A."/>
            <person name="Labutti K."/>
            <person name="Barry K."/>
            <person name="Miao Y."/>
            <person name="Rahimi M.J."/>
            <person name="Shen Q."/>
            <person name="Grigoriev I.V."/>
            <person name="Kubicek C.P."/>
            <person name="Druzhinina I.S."/>
        </authorList>
    </citation>
    <scope>NUCLEOTIDE SEQUENCE [LARGE SCALE GENOMIC DNA]</scope>
    <source>
        <strain evidence="3">TUCIM 6016</strain>
    </source>
</reference>
<evidence type="ECO:0000313" key="3">
    <source>
        <dbReference type="Proteomes" id="UP000241546"/>
    </source>
</evidence>
<feature type="compositionally biased region" description="Basic residues" evidence="1">
    <location>
        <begin position="1"/>
        <end position="12"/>
    </location>
</feature>
<feature type="region of interest" description="Disordered" evidence="1">
    <location>
        <begin position="1"/>
        <end position="25"/>
    </location>
</feature>
<dbReference type="RefSeq" id="XP_024754201.1">
    <property type="nucleotide sequence ID" value="XM_024893169.1"/>
</dbReference>
<evidence type="ECO:0000256" key="1">
    <source>
        <dbReference type="SAM" id="MobiDB-lite"/>
    </source>
</evidence>
<proteinExistence type="predicted"/>
<dbReference type="OrthoDB" id="5154134at2759"/>
<keyword evidence="3" id="KW-1185">Reference proteome</keyword>
<dbReference type="AlphaFoldDB" id="A0A2T4BNM1"/>
<protein>
    <recommendedName>
        <fullName evidence="4">SNF2 N-terminal domain-containing protein</fullName>
    </recommendedName>
</protein>